<feature type="signal peptide" evidence="1">
    <location>
        <begin position="1"/>
        <end position="23"/>
    </location>
</feature>
<gene>
    <name evidence="2" type="ORF">GWI33_006233</name>
</gene>
<protein>
    <submittedName>
        <fullName evidence="2">Uncharacterized protein</fullName>
    </submittedName>
</protein>
<feature type="chain" id="PRO_5032758710" evidence="1">
    <location>
        <begin position="24"/>
        <end position="132"/>
    </location>
</feature>
<dbReference type="Pfam" id="PF15868">
    <property type="entry name" value="MBF2"/>
    <property type="match status" value="1"/>
</dbReference>
<evidence type="ECO:0000256" key="1">
    <source>
        <dbReference type="SAM" id="SignalP"/>
    </source>
</evidence>
<dbReference type="Proteomes" id="UP000625711">
    <property type="component" value="Unassembled WGS sequence"/>
</dbReference>
<comment type="caution">
    <text evidence="2">The sequence shown here is derived from an EMBL/GenBank/DDBJ whole genome shotgun (WGS) entry which is preliminary data.</text>
</comment>
<evidence type="ECO:0000313" key="2">
    <source>
        <dbReference type="EMBL" id="KAF7280322.1"/>
    </source>
</evidence>
<evidence type="ECO:0000313" key="3">
    <source>
        <dbReference type="Proteomes" id="UP000625711"/>
    </source>
</evidence>
<dbReference type="OrthoDB" id="7146255at2759"/>
<dbReference type="InterPro" id="IPR031734">
    <property type="entry name" value="MBF2"/>
</dbReference>
<sequence length="132" mass="15182">MRRNNVNPLHFIVLCCCIYAIFAKSTTKPKDLSDFIQGDCKKAKDSDMVFHEVVEKTDIPFMSRNATTEWYGDYKIFCIKVLNEYNRQFGKGGGKAFVKKGGLDHNYVTIEMHSQKGYGLSFLVMIYGKKMK</sequence>
<organism evidence="2 3">
    <name type="scientific">Rhynchophorus ferrugineus</name>
    <name type="common">Red palm weevil</name>
    <name type="synonym">Curculio ferrugineus</name>
    <dbReference type="NCBI Taxonomy" id="354439"/>
    <lineage>
        <taxon>Eukaryota</taxon>
        <taxon>Metazoa</taxon>
        <taxon>Ecdysozoa</taxon>
        <taxon>Arthropoda</taxon>
        <taxon>Hexapoda</taxon>
        <taxon>Insecta</taxon>
        <taxon>Pterygota</taxon>
        <taxon>Neoptera</taxon>
        <taxon>Endopterygota</taxon>
        <taxon>Coleoptera</taxon>
        <taxon>Polyphaga</taxon>
        <taxon>Cucujiformia</taxon>
        <taxon>Curculionidae</taxon>
        <taxon>Dryophthorinae</taxon>
        <taxon>Rhynchophorus</taxon>
    </lineage>
</organism>
<reference evidence="2" key="1">
    <citation type="submission" date="2020-08" db="EMBL/GenBank/DDBJ databases">
        <title>Genome sequencing and assembly of the red palm weevil Rhynchophorus ferrugineus.</title>
        <authorList>
            <person name="Dias G.B."/>
            <person name="Bergman C.M."/>
            <person name="Manee M."/>
        </authorList>
    </citation>
    <scope>NUCLEOTIDE SEQUENCE</scope>
    <source>
        <strain evidence="2">AA-2017</strain>
        <tissue evidence="2">Whole larva</tissue>
    </source>
</reference>
<name>A0A834IFG4_RHYFE</name>
<keyword evidence="1" id="KW-0732">Signal</keyword>
<proteinExistence type="predicted"/>
<keyword evidence="3" id="KW-1185">Reference proteome</keyword>
<dbReference type="EMBL" id="JAACXV010000309">
    <property type="protein sequence ID" value="KAF7280322.1"/>
    <property type="molecule type" value="Genomic_DNA"/>
</dbReference>
<accession>A0A834IFG4</accession>
<dbReference type="AlphaFoldDB" id="A0A834IFG4"/>